<feature type="compositionally biased region" description="Basic and acidic residues" evidence="1">
    <location>
        <begin position="900"/>
        <end position="917"/>
    </location>
</feature>
<evidence type="ECO:0000256" key="1">
    <source>
        <dbReference type="SAM" id="MobiDB-lite"/>
    </source>
</evidence>
<feature type="compositionally biased region" description="Acidic residues" evidence="1">
    <location>
        <begin position="184"/>
        <end position="243"/>
    </location>
</feature>
<feature type="compositionally biased region" description="Basic and acidic residues" evidence="1">
    <location>
        <begin position="244"/>
        <end position="264"/>
    </location>
</feature>
<feature type="compositionally biased region" description="Acidic residues" evidence="1">
    <location>
        <begin position="374"/>
        <end position="422"/>
    </location>
</feature>
<feature type="compositionally biased region" description="Basic and acidic residues" evidence="1">
    <location>
        <begin position="423"/>
        <end position="472"/>
    </location>
</feature>
<dbReference type="AlphaFoldDB" id="A0AAF0E4M4"/>
<feature type="region of interest" description="Disordered" evidence="1">
    <location>
        <begin position="900"/>
        <end position="953"/>
    </location>
</feature>
<feature type="compositionally biased region" description="Basic and acidic residues" evidence="1">
    <location>
        <begin position="776"/>
        <end position="788"/>
    </location>
</feature>
<feature type="compositionally biased region" description="Basic and acidic residues" evidence="1">
    <location>
        <begin position="635"/>
        <end position="652"/>
    </location>
</feature>
<feature type="region of interest" description="Disordered" evidence="1">
    <location>
        <begin position="155"/>
        <end position="346"/>
    </location>
</feature>
<feature type="compositionally biased region" description="Basic and acidic residues" evidence="1">
    <location>
        <begin position="498"/>
        <end position="530"/>
    </location>
</feature>
<gene>
    <name evidence="2" type="ORF">MCAP1_000286</name>
</gene>
<accession>A0AAF0E4M4</accession>
<feature type="compositionally biased region" description="Basic residues" evidence="1">
    <location>
        <begin position="921"/>
        <end position="937"/>
    </location>
</feature>
<protein>
    <submittedName>
        <fullName evidence="2">Uncharacterized protein</fullName>
    </submittedName>
</protein>
<feature type="region of interest" description="Disordered" evidence="1">
    <location>
        <begin position="42"/>
        <end position="80"/>
    </location>
</feature>
<evidence type="ECO:0000313" key="3">
    <source>
        <dbReference type="Proteomes" id="UP001220961"/>
    </source>
</evidence>
<feature type="compositionally biased region" description="Acidic residues" evidence="1">
    <location>
        <begin position="477"/>
        <end position="497"/>
    </location>
</feature>
<keyword evidence="3" id="KW-1185">Reference proteome</keyword>
<feature type="compositionally biased region" description="Basic and acidic residues" evidence="1">
    <location>
        <begin position="307"/>
        <end position="316"/>
    </location>
</feature>
<reference evidence="2" key="1">
    <citation type="submission" date="2023-03" db="EMBL/GenBank/DDBJ databases">
        <title>Mating type loci evolution in Malassezia.</title>
        <authorList>
            <person name="Coelho M.A."/>
        </authorList>
    </citation>
    <scope>NUCLEOTIDE SEQUENCE</scope>
    <source>
        <strain evidence="2">CBS 10434</strain>
    </source>
</reference>
<evidence type="ECO:0000313" key="2">
    <source>
        <dbReference type="EMBL" id="WFD18074.1"/>
    </source>
</evidence>
<organism evidence="2 3">
    <name type="scientific">Malassezia caprae</name>
    <dbReference type="NCBI Taxonomy" id="1381934"/>
    <lineage>
        <taxon>Eukaryota</taxon>
        <taxon>Fungi</taxon>
        <taxon>Dikarya</taxon>
        <taxon>Basidiomycota</taxon>
        <taxon>Ustilaginomycotina</taxon>
        <taxon>Malasseziomycetes</taxon>
        <taxon>Malasseziales</taxon>
        <taxon>Malasseziaceae</taxon>
        <taxon>Malassezia</taxon>
    </lineage>
</organism>
<feature type="compositionally biased region" description="Basic and acidic residues" evidence="1">
    <location>
        <begin position="563"/>
        <end position="611"/>
    </location>
</feature>
<dbReference type="EMBL" id="CP119908">
    <property type="protein sequence ID" value="WFD18074.1"/>
    <property type="molecule type" value="Genomic_DNA"/>
</dbReference>
<feature type="compositionally biased region" description="Basic and acidic residues" evidence="1">
    <location>
        <begin position="169"/>
        <end position="183"/>
    </location>
</feature>
<proteinExistence type="predicted"/>
<sequence length="953" mass="105995">MSQARPSAEVRAQGVRRSAFDTFDEMSWLSGVRGVLSRALGRVPAPKEEVLTSHPPRAPLRLDSDDSDAEPPPEDPKAKAHMKLTSDAMRELMELGGIEDAETHAPVSMDGFAEQVWRVEEPSEAQAPSSLLSAFQVGTDGPVDFDALLRFRADSAEAGHTRPLIEVMSEARTRPTDKRNGKMDEDDDEESAEDESEEDESEEDESEEAESEEADSGEAESGEAESEEAESEEAESEEAESEKDDIKDKKLMDGKQDAQSDRANPEPVFFHQQVPNEKAPTFWTPPSAHDGPSMDPASFQSPSQESHMLDQTRGRQDAPIVVLSDSDSSDEEPTNEATSGVCMDENYARELDAVLAMATRFPRSGQDTLAEDGSQWDDMEGQGDDDEEEEEEDEEDEEEEEEDEEEEEEDGGEGGTEDDTEKYEEGHKVAEFDQVENHDHMDESDQIESVERNDSDSRIHNDQEGQAEKLSEPTDTFVEEPGEPTDELDEPLEEADQEPVKSPEEPVKDSEEAFEEPIDRTVDVPIDRPFNETMDEPVNHPEESVDDPVAQRMEPTELQQPQDRLDGFIDKAPGESAEEPIRAEEEHKEPWIELKEPVEKPMDPQDFHNPMDESLAEPAEDGEEYKPTNEPVHLPADEPRDEPIDKPVEKEASLPQEEALTTETFLRDEATNESKTEPWNRDGGSGPEYHDPSGSILPMDNVDHEPASGPPAPSTDSLDTAFTYEPADATPSTLDPSLTKPGFTETKSKENAQPAPHSSHDTSESAPVEARIGAHTPERDAARPKANENSDESSLSTLDSDPSLPMPLQDSPHTTRSHCPLQRVTLTRAVGTPTFIVRSCTLNPSILEEEAAESDEVLFDSLEMQRLDADALPEDVYHSLCRIVGTSLLNDVYVMPDSMGDHWMKQDSRQESKDPPEASRSTKRARRSPSPPRRMRLRTAQERRPPRAYGFDL</sequence>
<dbReference type="Proteomes" id="UP001220961">
    <property type="component" value="Chromosome 1"/>
</dbReference>
<feature type="compositionally biased region" description="Low complexity" evidence="1">
    <location>
        <begin position="792"/>
        <end position="812"/>
    </location>
</feature>
<name>A0AAF0E4M4_9BASI</name>
<feature type="region of interest" description="Disordered" evidence="1">
    <location>
        <begin position="359"/>
        <end position="819"/>
    </location>
</feature>
<feature type="compositionally biased region" description="Basic and acidic residues" evidence="1">
    <location>
        <begin position="665"/>
        <end position="680"/>
    </location>
</feature>
<feature type="compositionally biased region" description="Acidic residues" evidence="1">
    <location>
        <begin position="614"/>
        <end position="623"/>
    </location>
</feature>